<feature type="domain" description="Uncharacterized protein YyaB-like PH" evidence="2">
    <location>
        <begin position="52"/>
        <end position="125"/>
    </location>
</feature>
<evidence type="ECO:0000313" key="4">
    <source>
        <dbReference type="Proteomes" id="UP000216498"/>
    </source>
</evidence>
<dbReference type="InterPro" id="IPR009589">
    <property type="entry name" value="PH_YyaB-like"/>
</dbReference>
<sequence length="138" mass="15719">MYFPSKRDLWITLVLWSVALTGTAIPLINGELMTAVFILPLSALLLWFWFSTGYKIENDIIKIRYGPIRLKVPVKNIQIIKKKKNPFTAPALSTDKIELVSGRFDAISISPENQAEFLKKILEINEDITLDSRLKIGE</sequence>
<keyword evidence="4" id="KW-1185">Reference proteome</keyword>
<name>A0A265NEE3_9BACI</name>
<keyword evidence="1" id="KW-1133">Transmembrane helix</keyword>
<dbReference type="RefSeq" id="WP_094883788.1">
    <property type="nucleotide sequence ID" value="NZ_NPMS01000001.1"/>
</dbReference>
<dbReference type="Proteomes" id="UP000216498">
    <property type="component" value="Unassembled WGS sequence"/>
</dbReference>
<gene>
    <name evidence="3" type="ORF">CIL03_03345</name>
</gene>
<dbReference type="Pfam" id="PF06713">
    <property type="entry name" value="bPH_4"/>
    <property type="match status" value="1"/>
</dbReference>
<evidence type="ECO:0000256" key="1">
    <source>
        <dbReference type="SAM" id="Phobius"/>
    </source>
</evidence>
<organism evidence="3 4">
    <name type="scientific">Virgibacillus indicus</name>
    <dbReference type="NCBI Taxonomy" id="2024554"/>
    <lineage>
        <taxon>Bacteria</taxon>
        <taxon>Bacillati</taxon>
        <taxon>Bacillota</taxon>
        <taxon>Bacilli</taxon>
        <taxon>Bacillales</taxon>
        <taxon>Bacillaceae</taxon>
        <taxon>Virgibacillus</taxon>
    </lineage>
</organism>
<dbReference type="AlphaFoldDB" id="A0A265NEE3"/>
<accession>A0A265NEE3</accession>
<evidence type="ECO:0000259" key="2">
    <source>
        <dbReference type="Pfam" id="PF06713"/>
    </source>
</evidence>
<keyword evidence="1" id="KW-0812">Transmembrane</keyword>
<keyword evidence="1" id="KW-0472">Membrane</keyword>
<dbReference type="GO" id="GO:0030153">
    <property type="term" value="P:bacteriocin immunity"/>
    <property type="evidence" value="ECO:0007669"/>
    <property type="project" value="InterPro"/>
</dbReference>
<proteinExistence type="predicted"/>
<evidence type="ECO:0000313" key="3">
    <source>
        <dbReference type="EMBL" id="OZU90191.1"/>
    </source>
</evidence>
<protein>
    <recommendedName>
        <fullName evidence="2">Uncharacterized protein YyaB-like PH domain-containing protein</fullName>
    </recommendedName>
</protein>
<reference evidence="3 4" key="1">
    <citation type="submission" date="2017-08" db="EMBL/GenBank/DDBJ databases">
        <title>Virgibacillus indicus sp. nov. and Virgibacillus profoundi sp. nov, two moderately halophilic bacteria isolated from marine sediment by using the Microfluidic Streak Plate.</title>
        <authorList>
            <person name="Xu B."/>
            <person name="Hu B."/>
            <person name="Wang J."/>
            <person name="Zhu Y."/>
            <person name="Huang L."/>
            <person name="Du W."/>
            <person name="Huang Y."/>
        </authorList>
    </citation>
    <scope>NUCLEOTIDE SEQUENCE [LARGE SCALE GENOMIC DNA]</scope>
    <source>
        <strain evidence="3 4">IO3-P2-C2</strain>
    </source>
</reference>
<dbReference type="OrthoDB" id="6658731at2"/>
<feature type="transmembrane region" description="Helical" evidence="1">
    <location>
        <begin position="34"/>
        <end position="54"/>
    </location>
</feature>
<dbReference type="EMBL" id="NPMS01000001">
    <property type="protein sequence ID" value="OZU90191.1"/>
    <property type="molecule type" value="Genomic_DNA"/>
</dbReference>
<comment type="caution">
    <text evidence="3">The sequence shown here is derived from an EMBL/GenBank/DDBJ whole genome shotgun (WGS) entry which is preliminary data.</text>
</comment>